<dbReference type="SUPFAM" id="SSF81296">
    <property type="entry name" value="E set domains"/>
    <property type="match status" value="2"/>
</dbReference>
<dbReference type="InterPro" id="IPR014752">
    <property type="entry name" value="Arrestin-like_C"/>
</dbReference>
<dbReference type="GO" id="GO:0005737">
    <property type="term" value="C:cytoplasm"/>
    <property type="evidence" value="ECO:0007669"/>
    <property type="project" value="TreeGrafter"/>
</dbReference>
<organism evidence="4 5">
    <name type="scientific">Tigriopus californicus</name>
    <name type="common">Marine copepod</name>
    <dbReference type="NCBI Taxonomy" id="6832"/>
    <lineage>
        <taxon>Eukaryota</taxon>
        <taxon>Metazoa</taxon>
        <taxon>Ecdysozoa</taxon>
        <taxon>Arthropoda</taxon>
        <taxon>Crustacea</taxon>
        <taxon>Multicrustacea</taxon>
        <taxon>Hexanauplia</taxon>
        <taxon>Copepoda</taxon>
        <taxon>Harpacticoida</taxon>
        <taxon>Harpacticidae</taxon>
        <taxon>Tigriopus</taxon>
    </lineage>
</organism>
<dbReference type="Pfam" id="PF02752">
    <property type="entry name" value="Arrestin_C"/>
    <property type="match status" value="1"/>
</dbReference>
<comment type="similarity">
    <text evidence="1">Belongs to the arrestin family.</text>
</comment>
<gene>
    <name evidence="4" type="ORF">TCAL_04331</name>
</gene>
<name>A0A553PRM5_TIGCA</name>
<dbReference type="Proteomes" id="UP000318571">
    <property type="component" value="Chromosome 12"/>
</dbReference>
<reference evidence="4 5" key="1">
    <citation type="journal article" date="2018" name="Nat. Ecol. Evol.">
        <title>Genomic signatures of mitonuclear coevolution across populations of Tigriopus californicus.</title>
        <authorList>
            <person name="Barreto F.S."/>
            <person name="Watson E.T."/>
            <person name="Lima T.G."/>
            <person name="Willett C.S."/>
            <person name="Edmands S."/>
            <person name="Li W."/>
            <person name="Burton R.S."/>
        </authorList>
    </citation>
    <scope>NUCLEOTIDE SEQUENCE [LARGE SCALE GENOMIC DNA]</scope>
    <source>
        <strain evidence="4 5">San Diego</strain>
    </source>
</reference>
<dbReference type="InterPro" id="IPR014756">
    <property type="entry name" value="Ig_E-set"/>
</dbReference>
<dbReference type="GO" id="GO:0001664">
    <property type="term" value="F:G protein-coupled receptor binding"/>
    <property type="evidence" value="ECO:0007669"/>
    <property type="project" value="TreeGrafter"/>
</dbReference>
<keyword evidence="5" id="KW-1185">Reference proteome</keyword>
<dbReference type="InterPro" id="IPR011021">
    <property type="entry name" value="Arrestin-like_N"/>
</dbReference>
<dbReference type="InterPro" id="IPR011022">
    <property type="entry name" value="Arrestin_C-like"/>
</dbReference>
<dbReference type="GO" id="GO:0007165">
    <property type="term" value="P:signal transduction"/>
    <property type="evidence" value="ECO:0007669"/>
    <property type="project" value="InterPro"/>
</dbReference>
<evidence type="ECO:0000256" key="1">
    <source>
        <dbReference type="ARBA" id="ARBA00005298"/>
    </source>
</evidence>
<dbReference type="InterPro" id="IPR000698">
    <property type="entry name" value="Arrestin"/>
</dbReference>
<accession>A0A553PRM5</accession>
<feature type="domain" description="Arrestin C-terminal-like" evidence="3">
    <location>
        <begin position="191"/>
        <end position="349"/>
    </location>
</feature>
<sequence length="388" mass="43107">MVVSFRVFKKSSPNSKLTIYLGRRDFVDHVSETDPVDGVLLVDNDYLAGRQIYAQLVCSFRYGREEDETMGLNFKKELTLADEQVYPPTQHNPSLTRLQERLMKKLGPSSFPFNFTFPRHSPTSVTLQPGEDSQASPCGVEYFVRCYVLETDKERSHRRSAVSLAIRKIQYAPTKPGRQPCTVVRKDFMFSPGELELEATLDRQLYHHGDTVSVNVCIKNNSNKAVKKISVSILQCIDIAMFTGGHAKARVASVETTEGCPVEPGSSMQKVIKLAPALKNMRDRFGIALDGRLKGEDTDLASSTLLADENSRDIFGMVISYTAKVKLFLGAIGGELAAELPFVLMHPKPNMKRIIKADTLAEVEGFNASMDDPTCDPSNEMDKLSVKG</sequence>
<dbReference type="Pfam" id="PF00339">
    <property type="entry name" value="Arrestin_N"/>
    <property type="match status" value="1"/>
</dbReference>
<dbReference type="AlphaFoldDB" id="A0A553PRM5"/>
<dbReference type="EMBL" id="VCGU01000001">
    <property type="protein sequence ID" value="TRY80337.1"/>
    <property type="molecule type" value="Genomic_DNA"/>
</dbReference>
<evidence type="ECO:0000313" key="4">
    <source>
        <dbReference type="EMBL" id="TRY80337.1"/>
    </source>
</evidence>
<evidence type="ECO:0000259" key="3">
    <source>
        <dbReference type="SMART" id="SM01017"/>
    </source>
</evidence>
<dbReference type="OMA" id="ETQDGCP"/>
<dbReference type="GO" id="GO:0007608">
    <property type="term" value="P:sensory perception of smell"/>
    <property type="evidence" value="ECO:0007669"/>
    <property type="project" value="UniProtKB-ARBA"/>
</dbReference>
<keyword evidence="2" id="KW-0716">Sensory transduction</keyword>
<protein>
    <recommendedName>
        <fullName evidence="3">Arrestin C-terminal-like domain-containing protein</fullName>
    </recommendedName>
</protein>
<evidence type="ECO:0000313" key="5">
    <source>
        <dbReference type="Proteomes" id="UP000318571"/>
    </source>
</evidence>
<dbReference type="PRINTS" id="PR00309">
    <property type="entry name" value="ARRESTIN"/>
</dbReference>
<evidence type="ECO:0000256" key="2">
    <source>
        <dbReference type="ARBA" id="ARBA00022606"/>
    </source>
</evidence>
<dbReference type="GO" id="GO:0016060">
    <property type="term" value="P:negative regulation of phospholipase C-activating phototransduction signaling pathway"/>
    <property type="evidence" value="ECO:0007669"/>
    <property type="project" value="UniProtKB-ARBA"/>
</dbReference>
<dbReference type="GO" id="GO:0002031">
    <property type="term" value="P:G protein-coupled receptor internalization"/>
    <property type="evidence" value="ECO:0007669"/>
    <property type="project" value="TreeGrafter"/>
</dbReference>
<proteinExistence type="inferred from homology"/>
<dbReference type="STRING" id="6832.A0A553PRM5"/>
<dbReference type="OrthoDB" id="298939at2759"/>
<dbReference type="PANTHER" id="PTHR11792:SF16">
    <property type="entry name" value="PHOSRESTIN-2"/>
    <property type="match status" value="1"/>
</dbReference>
<dbReference type="Gene3D" id="2.60.40.640">
    <property type="match status" value="1"/>
</dbReference>
<dbReference type="PANTHER" id="PTHR11792">
    <property type="entry name" value="ARRESTIN"/>
    <property type="match status" value="1"/>
</dbReference>
<dbReference type="Gene3D" id="2.60.40.840">
    <property type="match status" value="1"/>
</dbReference>
<dbReference type="FunFam" id="2.60.40.840:FF:000002">
    <property type="entry name" value="Arrestin 3"/>
    <property type="match status" value="1"/>
</dbReference>
<dbReference type="SMART" id="SM01017">
    <property type="entry name" value="Arrestin_C"/>
    <property type="match status" value="1"/>
</dbReference>
<dbReference type="InterPro" id="IPR014753">
    <property type="entry name" value="Arrestin_N"/>
</dbReference>
<dbReference type="GO" id="GO:0045494">
    <property type="term" value="P:photoreceptor cell maintenance"/>
    <property type="evidence" value="ECO:0007669"/>
    <property type="project" value="UniProtKB-ARBA"/>
</dbReference>
<comment type="caution">
    <text evidence="4">The sequence shown here is derived from an EMBL/GenBank/DDBJ whole genome shotgun (WGS) entry which is preliminary data.</text>
</comment>